<reference evidence="1 2" key="1">
    <citation type="journal article" date="2013" name="Sci. Rep.">
        <title>Extraordinary expansion of a Sorangium cellulosum genome from an alkaline milieu.</title>
        <authorList>
            <person name="Han K."/>
            <person name="Li Z.F."/>
            <person name="Peng R."/>
            <person name="Zhu L.P."/>
            <person name="Zhou T."/>
            <person name="Wang L.G."/>
            <person name="Li S.G."/>
            <person name="Zhang X.B."/>
            <person name="Hu W."/>
            <person name="Wu Z.H."/>
            <person name="Qin N."/>
            <person name="Li Y.Z."/>
        </authorList>
    </citation>
    <scope>NUCLEOTIDE SEQUENCE [LARGE SCALE GENOMIC DNA]</scope>
    <source>
        <strain evidence="1 2">So0157-2</strain>
    </source>
</reference>
<sequence length="205" mass="21172">MPASAFFACAAPVWYAAAMRMLLLASLLSVMPGLPACVEAFGDQAASGPGTALGTFHVVGTQTGNTCGEGALGATRLWEFDVDLARGDGALFWDNGASVIEGVLGEDQVSFSIEGRVVVDMRAGDGPPGPPCSVERRDRAHGELGDAGDDVARFEARLSYTFAPTAGSRCEDLVAGELSVAPVFAALPCGMDYELSAKRSGPPLE</sequence>
<dbReference type="Proteomes" id="UP000014803">
    <property type="component" value="Chromosome"/>
</dbReference>
<dbReference type="EMBL" id="CP003969">
    <property type="protein sequence ID" value="AGP36281.1"/>
    <property type="molecule type" value="Genomic_DNA"/>
</dbReference>
<name>S4XVA7_SORCE</name>
<dbReference type="HOGENOM" id="CLU_1453521_0_0_7"/>
<evidence type="ECO:0000313" key="2">
    <source>
        <dbReference type="Proteomes" id="UP000014803"/>
    </source>
</evidence>
<dbReference type="PATRIC" id="fig|1254432.3.peg.4159"/>
<evidence type="ECO:0000313" key="1">
    <source>
        <dbReference type="EMBL" id="AGP36281.1"/>
    </source>
</evidence>
<protein>
    <submittedName>
        <fullName evidence="1">Uncharacterized protein</fullName>
    </submittedName>
</protein>
<dbReference type="AlphaFoldDB" id="S4XVA7"/>
<proteinExistence type="predicted"/>
<gene>
    <name evidence="1" type="ORF">SCE1572_18370</name>
</gene>
<accession>S4XVA7</accession>
<dbReference type="KEGG" id="scu:SCE1572_18370"/>
<organism evidence="1 2">
    <name type="scientific">Sorangium cellulosum So0157-2</name>
    <dbReference type="NCBI Taxonomy" id="1254432"/>
    <lineage>
        <taxon>Bacteria</taxon>
        <taxon>Pseudomonadati</taxon>
        <taxon>Myxococcota</taxon>
        <taxon>Polyangia</taxon>
        <taxon>Polyangiales</taxon>
        <taxon>Polyangiaceae</taxon>
        <taxon>Sorangium</taxon>
    </lineage>
</organism>